<protein>
    <submittedName>
        <fullName evidence="5">Transmembrane protease, serine 3</fullName>
    </submittedName>
</protein>
<dbReference type="PROSITE" id="PS50240">
    <property type="entry name" value="TRYPSIN_DOM"/>
    <property type="match status" value="1"/>
</dbReference>
<dbReference type="InterPro" id="IPR001314">
    <property type="entry name" value="Peptidase_S1A"/>
</dbReference>
<dbReference type="InterPro" id="IPR009003">
    <property type="entry name" value="Peptidase_S1_PA"/>
</dbReference>
<dbReference type="PANTHER" id="PTHR24252:SF7">
    <property type="entry name" value="HYALIN"/>
    <property type="match status" value="1"/>
</dbReference>
<name>K1RP38_MAGGI</name>
<dbReference type="EMBL" id="JH816692">
    <property type="protein sequence ID" value="EKC36146.1"/>
    <property type="molecule type" value="Genomic_DNA"/>
</dbReference>
<accession>K1RP38</accession>
<dbReference type="InterPro" id="IPR043504">
    <property type="entry name" value="Peptidase_S1_PA_chymotrypsin"/>
</dbReference>
<keyword evidence="3" id="KW-0720">Serine protease</keyword>
<keyword evidence="5" id="KW-0472">Membrane</keyword>
<gene>
    <name evidence="5" type="ORF">CGI_10024874</name>
</gene>
<dbReference type="AlphaFoldDB" id="K1RP38"/>
<keyword evidence="2" id="KW-0378">Hydrolase</keyword>
<dbReference type="FunFam" id="2.40.10.10:FF:000060">
    <property type="entry name" value="Acrosin"/>
    <property type="match status" value="1"/>
</dbReference>
<keyword evidence="1 5" id="KW-0645">Protease</keyword>
<dbReference type="SUPFAM" id="SSF50494">
    <property type="entry name" value="Trypsin-like serine proteases"/>
    <property type="match status" value="1"/>
</dbReference>
<evidence type="ECO:0000256" key="4">
    <source>
        <dbReference type="ARBA" id="ARBA00023157"/>
    </source>
</evidence>
<reference evidence="5" key="1">
    <citation type="journal article" date="2012" name="Nature">
        <title>The oyster genome reveals stress adaptation and complexity of shell formation.</title>
        <authorList>
            <person name="Zhang G."/>
            <person name="Fang X."/>
            <person name="Guo X."/>
            <person name="Li L."/>
            <person name="Luo R."/>
            <person name="Xu F."/>
            <person name="Yang P."/>
            <person name="Zhang L."/>
            <person name="Wang X."/>
            <person name="Qi H."/>
            <person name="Xiong Z."/>
            <person name="Que H."/>
            <person name="Xie Y."/>
            <person name="Holland P.W."/>
            <person name="Paps J."/>
            <person name="Zhu Y."/>
            <person name="Wu F."/>
            <person name="Chen Y."/>
            <person name="Wang J."/>
            <person name="Peng C."/>
            <person name="Meng J."/>
            <person name="Yang L."/>
            <person name="Liu J."/>
            <person name="Wen B."/>
            <person name="Zhang N."/>
            <person name="Huang Z."/>
            <person name="Zhu Q."/>
            <person name="Feng Y."/>
            <person name="Mount A."/>
            <person name="Hedgecock D."/>
            <person name="Xu Z."/>
            <person name="Liu Y."/>
            <person name="Domazet-Loso T."/>
            <person name="Du Y."/>
            <person name="Sun X."/>
            <person name="Zhang S."/>
            <person name="Liu B."/>
            <person name="Cheng P."/>
            <person name="Jiang X."/>
            <person name="Li J."/>
            <person name="Fan D."/>
            <person name="Wang W."/>
            <person name="Fu W."/>
            <person name="Wang T."/>
            <person name="Wang B."/>
            <person name="Zhang J."/>
            <person name="Peng Z."/>
            <person name="Li Y."/>
            <person name="Li N."/>
            <person name="Wang J."/>
            <person name="Chen M."/>
            <person name="He Y."/>
            <person name="Tan F."/>
            <person name="Song X."/>
            <person name="Zheng Q."/>
            <person name="Huang R."/>
            <person name="Yang H."/>
            <person name="Du X."/>
            <person name="Chen L."/>
            <person name="Yang M."/>
            <person name="Gaffney P.M."/>
            <person name="Wang S."/>
            <person name="Luo L."/>
            <person name="She Z."/>
            <person name="Ming Y."/>
            <person name="Huang W."/>
            <person name="Zhang S."/>
            <person name="Huang B."/>
            <person name="Zhang Y."/>
            <person name="Qu T."/>
            <person name="Ni P."/>
            <person name="Miao G."/>
            <person name="Wang J."/>
            <person name="Wang Q."/>
            <person name="Steinberg C.E."/>
            <person name="Wang H."/>
            <person name="Li N."/>
            <person name="Qian L."/>
            <person name="Zhang G."/>
            <person name="Li Y."/>
            <person name="Yang H."/>
            <person name="Liu X."/>
            <person name="Wang J."/>
            <person name="Yin Y."/>
            <person name="Wang J."/>
        </authorList>
    </citation>
    <scope>NUCLEOTIDE SEQUENCE [LARGE SCALE GENOMIC DNA]</scope>
    <source>
        <strain evidence="5">05x7-T-G4-1.051#20</strain>
    </source>
</reference>
<proteinExistence type="predicted"/>
<keyword evidence="4" id="KW-1015">Disulfide bond</keyword>
<dbReference type="HOGENOM" id="CLU_006842_13_1_1"/>
<evidence type="ECO:0000256" key="3">
    <source>
        <dbReference type="ARBA" id="ARBA00022825"/>
    </source>
</evidence>
<dbReference type="GO" id="GO:0004252">
    <property type="term" value="F:serine-type endopeptidase activity"/>
    <property type="evidence" value="ECO:0007669"/>
    <property type="project" value="InterPro"/>
</dbReference>
<organism evidence="5">
    <name type="scientific">Magallana gigas</name>
    <name type="common">Pacific oyster</name>
    <name type="synonym">Crassostrea gigas</name>
    <dbReference type="NCBI Taxonomy" id="29159"/>
    <lineage>
        <taxon>Eukaryota</taxon>
        <taxon>Metazoa</taxon>
        <taxon>Spiralia</taxon>
        <taxon>Lophotrochozoa</taxon>
        <taxon>Mollusca</taxon>
        <taxon>Bivalvia</taxon>
        <taxon>Autobranchia</taxon>
        <taxon>Pteriomorphia</taxon>
        <taxon>Ostreida</taxon>
        <taxon>Ostreoidea</taxon>
        <taxon>Ostreidae</taxon>
        <taxon>Magallana</taxon>
    </lineage>
</organism>
<dbReference type="SMART" id="SM00020">
    <property type="entry name" value="Tryp_SPc"/>
    <property type="match status" value="1"/>
</dbReference>
<keyword evidence="5" id="KW-0812">Transmembrane</keyword>
<dbReference type="PANTHER" id="PTHR24252">
    <property type="entry name" value="ACROSIN-RELATED"/>
    <property type="match status" value="1"/>
</dbReference>
<dbReference type="PRINTS" id="PR00722">
    <property type="entry name" value="CHYMOTRYPSIN"/>
</dbReference>
<evidence type="ECO:0000256" key="2">
    <source>
        <dbReference type="ARBA" id="ARBA00022801"/>
    </source>
</evidence>
<dbReference type="Pfam" id="PF00089">
    <property type="entry name" value="Trypsin"/>
    <property type="match status" value="2"/>
</dbReference>
<dbReference type="GO" id="GO:0006508">
    <property type="term" value="P:proteolysis"/>
    <property type="evidence" value="ECO:0007669"/>
    <property type="project" value="UniProtKB-KW"/>
</dbReference>
<sequence>MYGGSHVCGGTLIDSQWVATAAHCFEDYHNARYWTVGVGMHDRHHVYTTQVHHVRNLIVHTGYNSHTNLNDIALMKLDKPVDINTQYVRAACLPNAHDSFDQMTCTVTGWGATYFDENGAPGTRYLKKVDVPTMTNSNCRYFLGNAVHNSNICAGLRQGGKDACQLRRMQKCHLGTGITIRHSVRDENGNAPGAQFLRKVDVPTMSNYQCQYFLGRNNGDSGGPLVCKKNGVWKLAGIVSWGYGCGDRNAPGVYTRVTSFLSWINQQKAAHP</sequence>
<dbReference type="InterPro" id="IPR001254">
    <property type="entry name" value="Trypsin_dom"/>
</dbReference>
<dbReference type="CDD" id="cd00190">
    <property type="entry name" value="Tryp_SPc"/>
    <property type="match status" value="1"/>
</dbReference>
<evidence type="ECO:0000256" key="1">
    <source>
        <dbReference type="ARBA" id="ARBA00022670"/>
    </source>
</evidence>
<dbReference type="Gene3D" id="2.40.10.10">
    <property type="entry name" value="Trypsin-like serine proteases"/>
    <property type="match status" value="1"/>
</dbReference>
<evidence type="ECO:0000313" key="5">
    <source>
        <dbReference type="EMBL" id="EKC36146.1"/>
    </source>
</evidence>
<dbReference type="InParanoid" id="K1RP38"/>